<sequence length="605" mass="66644">MDCERDPLLPGPHPNEKSPRIIHHKSSRNGFTKCAAVTLCTIITVSLLTYAVLIKVPTSHNGNNNNPNDPQPTLYPGETIPWAPCGAIADRPLECANLTVPMDHFANPPTSIAYPSFKTFTIALVRLRSRNPTPSTRNLLINPGGPGGSGTGLVFKRGALIADIVGDGFHILGFDPRGVNASSPRVTCFPNDEARQRLSAGIRAKKVVEDSGELFAWMGPHVKGCAEIAGEHAEYVNTPQTAADMNSILDGVGQKGMVYWGFSYGTILGQTYATMFPDRAERVIVDGVANQFDWYQSRLDREMWTDTDRVLEGFVEECLKAGKGDCALADLAGSKEELLEVVVKGVEKLRDEPVGVYVNSTVYGVLDYWAVWHSGVFPGLYKSATWRDLADNLAALFQGNATPAYLAYGLKKAWEDEAEPFQFISNNDGVAGPEYWPSDRLGLVEELVPFFNESKFGDAILDAYFSKQIWSIPHTHEYVPKRCVKTAHPVLILTTSWDPVCPVVSAQSAEDAFEHSRIVEVKGYGHCSISLPSTCVAKHIRNFLYDGKLPDERVTCEADGNPYFAKPEETLAWISALAVSEEDSRIRLAQQELAKDFWPSIRRGF</sequence>
<dbReference type="AlphaFoldDB" id="A0AAN6V2Z6"/>
<dbReference type="Proteomes" id="UP001302676">
    <property type="component" value="Unassembled WGS sequence"/>
</dbReference>
<reference evidence="5" key="2">
    <citation type="submission" date="2023-05" db="EMBL/GenBank/DDBJ databases">
        <authorList>
            <consortium name="Lawrence Berkeley National Laboratory"/>
            <person name="Steindorff A."/>
            <person name="Hensen N."/>
            <person name="Bonometti L."/>
            <person name="Westerberg I."/>
            <person name="Brannstrom I.O."/>
            <person name="Guillou S."/>
            <person name="Cros-Aarteil S."/>
            <person name="Calhoun S."/>
            <person name="Haridas S."/>
            <person name="Kuo A."/>
            <person name="Mondo S."/>
            <person name="Pangilinan J."/>
            <person name="Riley R."/>
            <person name="Labutti K."/>
            <person name="Andreopoulos B."/>
            <person name="Lipzen A."/>
            <person name="Chen C."/>
            <person name="Yanf M."/>
            <person name="Daum C."/>
            <person name="Ng V."/>
            <person name="Clum A."/>
            <person name="Ohm R."/>
            <person name="Martin F."/>
            <person name="Silar P."/>
            <person name="Natvig D."/>
            <person name="Lalanne C."/>
            <person name="Gautier V."/>
            <person name="Ament-Velasquez S.L."/>
            <person name="Kruys A."/>
            <person name="Hutchinson M.I."/>
            <person name="Powell A.J."/>
            <person name="Barry K."/>
            <person name="Miller A.N."/>
            <person name="Grigoriev I.V."/>
            <person name="Debuchy R."/>
            <person name="Gladieux P."/>
            <person name="Thoren M.H."/>
            <person name="Johannesson H."/>
        </authorList>
    </citation>
    <scope>NUCLEOTIDE SEQUENCE</scope>
    <source>
        <strain evidence="5">CBS 141.50</strain>
    </source>
</reference>
<comment type="similarity">
    <text evidence="1">Belongs to the peptidase S33 family.</text>
</comment>
<protein>
    <submittedName>
        <fullName evidence="5">Alpha/Beta hydrolase protein</fullName>
    </submittedName>
</protein>
<evidence type="ECO:0000313" key="5">
    <source>
        <dbReference type="EMBL" id="KAK4143501.1"/>
    </source>
</evidence>
<feature type="region of interest" description="Disordered" evidence="3">
    <location>
        <begin position="1"/>
        <end position="22"/>
    </location>
</feature>
<dbReference type="SUPFAM" id="SSF53474">
    <property type="entry name" value="alpha/beta-Hydrolases"/>
    <property type="match status" value="1"/>
</dbReference>
<comment type="caution">
    <text evidence="5">The sequence shown here is derived from an EMBL/GenBank/DDBJ whole genome shotgun (WGS) entry which is preliminary data.</text>
</comment>
<dbReference type="GeneID" id="87817443"/>
<dbReference type="Gene3D" id="3.40.50.1820">
    <property type="entry name" value="alpha/beta hydrolase"/>
    <property type="match status" value="1"/>
</dbReference>
<evidence type="ECO:0000256" key="2">
    <source>
        <dbReference type="ARBA" id="ARBA00022801"/>
    </source>
</evidence>
<dbReference type="RefSeq" id="XP_062636872.1">
    <property type="nucleotide sequence ID" value="XM_062780830.1"/>
</dbReference>
<feature type="domain" description="Peptidase S33 tripeptidyl aminopeptidase-like C-terminal" evidence="4">
    <location>
        <begin position="469"/>
        <end position="556"/>
    </location>
</feature>
<proteinExistence type="inferred from homology"/>
<keyword evidence="2 5" id="KW-0378">Hydrolase</keyword>
<evidence type="ECO:0000259" key="4">
    <source>
        <dbReference type="Pfam" id="PF08386"/>
    </source>
</evidence>
<organism evidence="5 6">
    <name type="scientific">Dichotomopilus funicola</name>
    <dbReference type="NCBI Taxonomy" id="1934379"/>
    <lineage>
        <taxon>Eukaryota</taxon>
        <taxon>Fungi</taxon>
        <taxon>Dikarya</taxon>
        <taxon>Ascomycota</taxon>
        <taxon>Pezizomycotina</taxon>
        <taxon>Sordariomycetes</taxon>
        <taxon>Sordariomycetidae</taxon>
        <taxon>Sordariales</taxon>
        <taxon>Chaetomiaceae</taxon>
        <taxon>Dichotomopilus</taxon>
    </lineage>
</organism>
<reference evidence="5" key="1">
    <citation type="journal article" date="2023" name="Mol. Phylogenet. Evol.">
        <title>Genome-scale phylogeny and comparative genomics of the fungal order Sordariales.</title>
        <authorList>
            <person name="Hensen N."/>
            <person name="Bonometti L."/>
            <person name="Westerberg I."/>
            <person name="Brannstrom I.O."/>
            <person name="Guillou S."/>
            <person name="Cros-Aarteil S."/>
            <person name="Calhoun S."/>
            <person name="Haridas S."/>
            <person name="Kuo A."/>
            <person name="Mondo S."/>
            <person name="Pangilinan J."/>
            <person name="Riley R."/>
            <person name="LaButti K."/>
            <person name="Andreopoulos B."/>
            <person name="Lipzen A."/>
            <person name="Chen C."/>
            <person name="Yan M."/>
            <person name="Daum C."/>
            <person name="Ng V."/>
            <person name="Clum A."/>
            <person name="Steindorff A."/>
            <person name="Ohm R.A."/>
            <person name="Martin F."/>
            <person name="Silar P."/>
            <person name="Natvig D.O."/>
            <person name="Lalanne C."/>
            <person name="Gautier V."/>
            <person name="Ament-Velasquez S.L."/>
            <person name="Kruys A."/>
            <person name="Hutchinson M.I."/>
            <person name="Powell A.J."/>
            <person name="Barry K."/>
            <person name="Miller A.N."/>
            <person name="Grigoriev I.V."/>
            <person name="Debuchy R."/>
            <person name="Gladieux P."/>
            <person name="Hiltunen Thoren M."/>
            <person name="Johannesson H."/>
        </authorList>
    </citation>
    <scope>NUCLEOTIDE SEQUENCE</scope>
    <source>
        <strain evidence="5">CBS 141.50</strain>
    </source>
</reference>
<dbReference type="InterPro" id="IPR013595">
    <property type="entry name" value="Pept_S33_TAP-like_C"/>
</dbReference>
<evidence type="ECO:0000256" key="1">
    <source>
        <dbReference type="ARBA" id="ARBA00010088"/>
    </source>
</evidence>
<dbReference type="PANTHER" id="PTHR43248">
    <property type="entry name" value="2-SUCCINYL-6-HYDROXY-2,4-CYCLOHEXADIENE-1-CARBOXYLATE SYNTHASE"/>
    <property type="match status" value="1"/>
</dbReference>
<name>A0AAN6V2Z6_9PEZI</name>
<keyword evidence="6" id="KW-1185">Reference proteome</keyword>
<dbReference type="EMBL" id="MU853586">
    <property type="protein sequence ID" value="KAK4143501.1"/>
    <property type="molecule type" value="Genomic_DNA"/>
</dbReference>
<accession>A0AAN6V2Z6</accession>
<evidence type="ECO:0000256" key="3">
    <source>
        <dbReference type="SAM" id="MobiDB-lite"/>
    </source>
</evidence>
<dbReference type="GO" id="GO:0016787">
    <property type="term" value="F:hydrolase activity"/>
    <property type="evidence" value="ECO:0007669"/>
    <property type="project" value="UniProtKB-KW"/>
</dbReference>
<dbReference type="InterPro" id="IPR051601">
    <property type="entry name" value="Serine_prot/Carboxylest_S33"/>
</dbReference>
<gene>
    <name evidence="5" type="ORF">C8A04DRAFT_28930</name>
</gene>
<evidence type="ECO:0000313" key="6">
    <source>
        <dbReference type="Proteomes" id="UP001302676"/>
    </source>
</evidence>
<dbReference type="PANTHER" id="PTHR43248:SF25">
    <property type="entry name" value="AB HYDROLASE-1 DOMAIN-CONTAINING PROTEIN-RELATED"/>
    <property type="match status" value="1"/>
</dbReference>
<dbReference type="InterPro" id="IPR029058">
    <property type="entry name" value="AB_hydrolase_fold"/>
</dbReference>
<dbReference type="Pfam" id="PF08386">
    <property type="entry name" value="Abhydrolase_4"/>
    <property type="match status" value="1"/>
</dbReference>